<dbReference type="PANTHER" id="PTHR45896">
    <property type="entry name" value="N-ALPHA-ACETYLTRANSFERASE 30"/>
    <property type="match status" value="1"/>
</dbReference>
<evidence type="ECO:0000313" key="5">
    <source>
        <dbReference type="EMBL" id="KAK5773841.1"/>
    </source>
</evidence>
<dbReference type="FunFam" id="3.40.630.30:FF:000091">
    <property type="entry name" value="Peptide alpha-N-acetyltransferase"/>
    <property type="match status" value="1"/>
</dbReference>
<dbReference type="InterPro" id="IPR016181">
    <property type="entry name" value="Acyl_CoA_acyltransferase"/>
</dbReference>
<dbReference type="Gene3D" id="3.40.630.30">
    <property type="match status" value="1"/>
</dbReference>
<evidence type="ECO:0000256" key="1">
    <source>
        <dbReference type="ARBA" id="ARBA00022679"/>
    </source>
</evidence>
<dbReference type="Proteomes" id="UP001306508">
    <property type="component" value="Unassembled WGS sequence"/>
</dbReference>
<sequence length="187" mass="21900">MTIVYKPLDINNLKHFKKVKELIDIDLSEPYSIWVYRYFLNQWPELVFLAFDSDGKDSDMPIGCIICKSESHRNARLRGYIGMLAVDSLYRRRGIAKKLVEIAIDKMIENGCDEIMLETEVENKVALRLYEGMGFLRIKRMYRYYLNEGDAFKLILPITEKSCVRSTFLLNNDEQYESEGLIDGLFN</sequence>
<dbReference type="Pfam" id="PF00583">
    <property type="entry name" value="Acetyltransf_1"/>
    <property type="match status" value="1"/>
</dbReference>
<keyword evidence="2" id="KW-0012">Acyltransferase</keyword>
<evidence type="ECO:0000256" key="3">
    <source>
        <dbReference type="ARBA" id="ARBA00024025"/>
    </source>
</evidence>
<comment type="similarity">
    <text evidence="3">Belongs to the acetyltransferase family. MAK3 subfamily.</text>
</comment>
<proteinExistence type="inferred from homology"/>
<name>A0AAN7VZG7_9SACH</name>
<dbReference type="CDD" id="cd04301">
    <property type="entry name" value="NAT_SF"/>
    <property type="match status" value="1"/>
</dbReference>
<organism evidence="5 6">
    <name type="scientific">Arxiozyma heterogenica</name>
    <dbReference type="NCBI Taxonomy" id="278026"/>
    <lineage>
        <taxon>Eukaryota</taxon>
        <taxon>Fungi</taxon>
        <taxon>Dikarya</taxon>
        <taxon>Ascomycota</taxon>
        <taxon>Saccharomycotina</taxon>
        <taxon>Saccharomycetes</taxon>
        <taxon>Saccharomycetales</taxon>
        <taxon>Saccharomycetaceae</taxon>
        <taxon>Arxiozyma</taxon>
    </lineage>
</organism>
<gene>
    <name evidence="5" type="ORF">RI543_004897</name>
</gene>
<dbReference type="InterPro" id="IPR000182">
    <property type="entry name" value="GNAT_dom"/>
</dbReference>
<comment type="caution">
    <text evidence="5">The sequence shown here is derived from an EMBL/GenBank/DDBJ whole genome shotgun (WGS) entry which is preliminary data.</text>
</comment>
<evidence type="ECO:0000256" key="2">
    <source>
        <dbReference type="ARBA" id="ARBA00023315"/>
    </source>
</evidence>
<dbReference type="InterPro" id="IPR044542">
    <property type="entry name" value="NAA30-like"/>
</dbReference>
<protein>
    <recommendedName>
        <fullName evidence="4">N-acetyltransferase domain-containing protein</fullName>
    </recommendedName>
</protein>
<feature type="domain" description="N-acetyltransferase" evidence="4">
    <location>
        <begin position="3"/>
        <end position="159"/>
    </location>
</feature>
<dbReference type="GO" id="GO:0031417">
    <property type="term" value="C:NatC complex"/>
    <property type="evidence" value="ECO:0007669"/>
    <property type="project" value="TreeGrafter"/>
</dbReference>
<accession>A0AAN7VZG7</accession>
<keyword evidence="6" id="KW-1185">Reference proteome</keyword>
<evidence type="ECO:0000313" key="6">
    <source>
        <dbReference type="Proteomes" id="UP001306508"/>
    </source>
</evidence>
<dbReference type="PROSITE" id="PS51186">
    <property type="entry name" value="GNAT"/>
    <property type="match status" value="1"/>
</dbReference>
<dbReference type="SUPFAM" id="SSF55729">
    <property type="entry name" value="Acyl-CoA N-acyltransferases (Nat)"/>
    <property type="match status" value="1"/>
</dbReference>
<dbReference type="AlphaFoldDB" id="A0AAN7VZG7"/>
<keyword evidence="1" id="KW-0808">Transferase</keyword>
<dbReference type="PANTHER" id="PTHR45896:SF1">
    <property type="entry name" value="N-ALPHA-ACETYLTRANSFERASE 30"/>
    <property type="match status" value="1"/>
</dbReference>
<dbReference type="EMBL" id="JAWIZZ010000064">
    <property type="protein sequence ID" value="KAK5773841.1"/>
    <property type="molecule type" value="Genomic_DNA"/>
</dbReference>
<dbReference type="GO" id="GO:0004596">
    <property type="term" value="F:protein-N-terminal amino-acid acetyltransferase activity"/>
    <property type="evidence" value="ECO:0007669"/>
    <property type="project" value="InterPro"/>
</dbReference>
<reference evidence="6" key="1">
    <citation type="submission" date="2023-07" db="EMBL/GenBank/DDBJ databases">
        <title>A draft genome of Kazachstania heterogenica Y-27499.</title>
        <authorList>
            <person name="Donic C."/>
            <person name="Kralova J.S."/>
            <person name="Fidel L."/>
            <person name="Ben-Dor S."/>
            <person name="Jung S."/>
        </authorList>
    </citation>
    <scope>NUCLEOTIDE SEQUENCE [LARGE SCALE GENOMIC DNA]</scope>
    <source>
        <strain evidence="6">Y27499</strain>
    </source>
</reference>
<evidence type="ECO:0000259" key="4">
    <source>
        <dbReference type="PROSITE" id="PS51186"/>
    </source>
</evidence>